<evidence type="ECO:0000313" key="2">
    <source>
        <dbReference type="Proteomes" id="UP001576780"/>
    </source>
</evidence>
<evidence type="ECO:0000313" key="1">
    <source>
        <dbReference type="EMBL" id="MFB2837597.1"/>
    </source>
</evidence>
<dbReference type="EMBL" id="JBHFNT010000216">
    <property type="protein sequence ID" value="MFB2837597.1"/>
    <property type="molecule type" value="Genomic_DNA"/>
</dbReference>
<dbReference type="Proteomes" id="UP001576780">
    <property type="component" value="Unassembled WGS sequence"/>
</dbReference>
<dbReference type="RefSeq" id="WP_413279940.1">
    <property type="nucleotide sequence ID" value="NZ_JBHFNT010000216.1"/>
</dbReference>
<organism evidence="1 2">
    <name type="scientific">Floridaenema evergladense BLCC-F167</name>
    <dbReference type="NCBI Taxonomy" id="3153639"/>
    <lineage>
        <taxon>Bacteria</taxon>
        <taxon>Bacillati</taxon>
        <taxon>Cyanobacteriota</taxon>
        <taxon>Cyanophyceae</taxon>
        <taxon>Oscillatoriophycideae</taxon>
        <taxon>Aerosakkonematales</taxon>
        <taxon>Aerosakkonemataceae</taxon>
        <taxon>Floridanema</taxon>
        <taxon>Floridanema evergladense</taxon>
    </lineage>
</organism>
<reference evidence="1 2" key="1">
    <citation type="submission" date="2024-09" db="EMBL/GenBank/DDBJ databases">
        <title>Floridaenema gen nov. (Aerosakkonemataceae, Aerosakkonematales ord. nov., Cyanobacteria) from benthic tropical and subtropical fresh waters, with the description of four new species.</title>
        <authorList>
            <person name="Moretto J.A."/>
            <person name="Berthold D.E."/>
            <person name="Lefler F.W."/>
            <person name="Huang I.-S."/>
            <person name="Laughinghouse H. IV."/>
        </authorList>
    </citation>
    <scope>NUCLEOTIDE SEQUENCE [LARGE SCALE GENOMIC DNA]</scope>
    <source>
        <strain evidence="1 2">BLCC-F167</strain>
    </source>
</reference>
<gene>
    <name evidence="1" type="ORF">ACE1CA_23960</name>
</gene>
<dbReference type="PANTHER" id="PTHR47628:SF1">
    <property type="entry name" value="ALIPHATIC AMIDASE EXPRESSION-REGULATING PROTEIN"/>
    <property type="match status" value="1"/>
</dbReference>
<protein>
    <submittedName>
        <fullName evidence="1">Urea ABC transporter substrate-binding protein</fullName>
    </submittedName>
</protein>
<dbReference type="CDD" id="cd06355">
    <property type="entry name" value="PBP1_FmdD-like"/>
    <property type="match status" value="1"/>
</dbReference>
<dbReference type="Pfam" id="PF13433">
    <property type="entry name" value="Peripla_BP_5"/>
    <property type="match status" value="1"/>
</dbReference>
<dbReference type="InterPro" id="IPR017777">
    <property type="entry name" value="ABC_urea-bd_UrtA"/>
</dbReference>
<sequence>MNKKKLLILIAFGLGIAISLWIPYQIQAHNQTIKVGILHSLTGTMAISEKSVVDASLLAIEEINQKGGVLGKKIQPIIVDGKSNSQVFAKQAERLITKEKVVTVFGCWTSASRKTVKPIFEKYNHLLIYPVQYEGLEQSPNIIYTGAAPNQQIIPGVKWAIDTLGKRFFLVGSDTVFPHTANAIIKDQVTALQGKILGEEYIIPGRKNVENTIQKIVNTQPDAILNTINGDSNIAFFEKLRKAGITPNKIPTISFSFAEQELSYLPKQYVVGDYAVWNYFQSIEDKTNQRFVKNFKQKYGKNRVTSDPMEAAYYGVYLWAQAVRDGGEDNVNTIRKYIKEQSFKAPEGIVYIDANNQHTWKTVRVGKIKADGQFKIVWNSDKPIPPLPYPISRSKTEWETFLKSLYLGWRKNWANPS</sequence>
<proteinExistence type="predicted"/>
<comment type="caution">
    <text evidence="1">The sequence shown here is derived from an EMBL/GenBank/DDBJ whole genome shotgun (WGS) entry which is preliminary data.</text>
</comment>
<dbReference type="SUPFAM" id="SSF53822">
    <property type="entry name" value="Periplasmic binding protein-like I"/>
    <property type="match status" value="1"/>
</dbReference>
<accession>A0ABV4WRA2</accession>
<dbReference type="PANTHER" id="PTHR47628">
    <property type="match status" value="1"/>
</dbReference>
<name>A0ABV4WRA2_9CYAN</name>
<dbReference type="InterPro" id="IPR028082">
    <property type="entry name" value="Peripla_BP_I"/>
</dbReference>
<dbReference type="Gene3D" id="3.40.50.2300">
    <property type="match status" value="2"/>
</dbReference>
<keyword evidence="2" id="KW-1185">Reference proteome</keyword>